<dbReference type="PROSITE" id="PS51387">
    <property type="entry name" value="FAD_PCMH"/>
    <property type="match status" value="1"/>
</dbReference>
<dbReference type="Gene3D" id="3.30.390.50">
    <property type="entry name" value="CO dehydrogenase flavoprotein, C-terminal domain"/>
    <property type="match status" value="1"/>
</dbReference>
<dbReference type="InterPro" id="IPR036318">
    <property type="entry name" value="FAD-bd_PCMH-like_sf"/>
</dbReference>
<evidence type="ECO:0000256" key="1">
    <source>
        <dbReference type="ARBA" id="ARBA00022630"/>
    </source>
</evidence>
<dbReference type="Pfam" id="PF00941">
    <property type="entry name" value="FAD_binding_5"/>
    <property type="match status" value="1"/>
</dbReference>
<keyword evidence="2" id="KW-0274">FAD</keyword>
<keyword evidence="3" id="KW-0560">Oxidoreductase</keyword>
<gene>
    <name evidence="5" type="ORF">GCM10009836_45190</name>
</gene>
<dbReference type="InterPro" id="IPR051312">
    <property type="entry name" value="Diverse_Substr_Oxidored"/>
</dbReference>
<accession>A0ABN2NA55</accession>
<keyword evidence="1" id="KW-0285">Flavoprotein</keyword>
<evidence type="ECO:0000259" key="4">
    <source>
        <dbReference type="PROSITE" id="PS51387"/>
    </source>
</evidence>
<organism evidence="5 6">
    <name type="scientific">Pseudonocardia ailaonensis</name>
    <dbReference type="NCBI Taxonomy" id="367279"/>
    <lineage>
        <taxon>Bacteria</taxon>
        <taxon>Bacillati</taxon>
        <taxon>Actinomycetota</taxon>
        <taxon>Actinomycetes</taxon>
        <taxon>Pseudonocardiales</taxon>
        <taxon>Pseudonocardiaceae</taxon>
        <taxon>Pseudonocardia</taxon>
    </lineage>
</organism>
<dbReference type="RefSeq" id="WP_344420465.1">
    <property type="nucleotide sequence ID" value="NZ_BAAAQK010000018.1"/>
</dbReference>
<feature type="domain" description="FAD-binding PCMH-type" evidence="4">
    <location>
        <begin position="1"/>
        <end position="170"/>
    </location>
</feature>
<dbReference type="PANTHER" id="PTHR42659">
    <property type="entry name" value="XANTHINE DEHYDROGENASE SUBUNIT C-RELATED"/>
    <property type="match status" value="1"/>
</dbReference>
<protein>
    <submittedName>
        <fullName evidence="5">FAD binding domain-containing protein</fullName>
    </submittedName>
</protein>
<dbReference type="Gene3D" id="3.30.465.10">
    <property type="match status" value="1"/>
</dbReference>
<sequence length="266" mass="27588">MSTTFARTVDEAVAALAASEKPLVVGGGTLCVPALVRGEIVPADIVDLGRAGLDTIVDGPSVELGALVSYQQLLTSPVVRRELPLLHRLASGITGGIQIRHQGTLVGALCAARPQSDVPAAAVALRAEVMVRSAAGTRRVPVERFLAGPMTPDLASGELVVGVRIPRSPGTNGYVKHKFAESSWPVVTAAAVPGRVVLGGVAGTPQVVPIPGAATDGASVRSAVADHLAALGAEHRWTDLRAPWEYRRRVAPEIAARAVEQAEEIR</sequence>
<dbReference type="SMART" id="SM01092">
    <property type="entry name" value="CO_deh_flav_C"/>
    <property type="match status" value="1"/>
</dbReference>
<dbReference type="InterPro" id="IPR002346">
    <property type="entry name" value="Mopterin_DH_FAD-bd"/>
</dbReference>
<dbReference type="SUPFAM" id="SSF55447">
    <property type="entry name" value="CO dehydrogenase flavoprotein C-terminal domain-like"/>
    <property type="match status" value="1"/>
</dbReference>
<proteinExistence type="predicted"/>
<dbReference type="PANTHER" id="PTHR42659:SF2">
    <property type="entry name" value="XANTHINE DEHYDROGENASE SUBUNIT C-RELATED"/>
    <property type="match status" value="1"/>
</dbReference>
<dbReference type="SUPFAM" id="SSF56176">
    <property type="entry name" value="FAD-binding/transporter-associated domain-like"/>
    <property type="match status" value="1"/>
</dbReference>
<dbReference type="InterPro" id="IPR036683">
    <property type="entry name" value="CO_DH_flav_C_dom_sf"/>
</dbReference>
<evidence type="ECO:0000256" key="2">
    <source>
        <dbReference type="ARBA" id="ARBA00022827"/>
    </source>
</evidence>
<dbReference type="InterPro" id="IPR005107">
    <property type="entry name" value="CO_DH_flav_C"/>
</dbReference>
<evidence type="ECO:0000313" key="5">
    <source>
        <dbReference type="EMBL" id="GAA1860005.1"/>
    </source>
</evidence>
<evidence type="ECO:0000256" key="3">
    <source>
        <dbReference type="ARBA" id="ARBA00023002"/>
    </source>
</evidence>
<comment type="caution">
    <text evidence="5">The sequence shown here is derived from an EMBL/GenBank/DDBJ whole genome shotgun (WGS) entry which is preliminary data.</text>
</comment>
<dbReference type="InterPro" id="IPR016166">
    <property type="entry name" value="FAD-bd_PCMH"/>
</dbReference>
<name>A0ABN2NA55_9PSEU</name>
<dbReference type="InterPro" id="IPR016169">
    <property type="entry name" value="FAD-bd_PCMH_sub2"/>
</dbReference>
<dbReference type="EMBL" id="BAAAQK010000018">
    <property type="protein sequence ID" value="GAA1860005.1"/>
    <property type="molecule type" value="Genomic_DNA"/>
</dbReference>
<dbReference type="Proteomes" id="UP001500449">
    <property type="component" value="Unassembled WGS sequence"/>
</dbReference>
<evidence type="ECO:0000313" key="6">
    <source>
        <dbReference type="Proteomes" id="UP001500449"/>
    </source>
</evidence>
<keyword evidence="6" id="KW-1185">Reference proteome</keyword>
<reference evidence="5 6" key="1">
    <citation type="journal article" date="2019" name="Int. J. Syst. Evol. Microbiol.">
        <title>The Global Catalogue of Microorganisms (GCM) 10K type strain sequencing project: providing services to taxonomists for standard genome sequencing and annotation.</title>
        <authorList>
            <consortium name="The Broad Institute Genomics Platform"/>
            <consortium name="The Broad Institute Genome Sequencing Center for Infectious Disease"/>
            <person name="Wu L."/>
            <person name="Ma J."/>
        </authorList>
    </citation>
    <scope>NUCLEOTIDE SEQUENCE [LARGE SCALE GENOMIC DNA]</scope>
    <source>
        <strain evidence="5 6">JCM 16009</strain>
    </source>
</reference>